<dbReference type="Pfam" id="PF01261">
    <property type="entry name" value="AP_endonuc_2"/>
    <property type="match status" value="1"/>
</dbReference>
<dbReference type="GO" id="GO:0006284">
    <property type="term" value="P:base-excision repair"/>
    <property type="evidence" value="ECO:0007669"/>
    <property type="project" value="TreeGrafter"/>
</dbReference>
<protein>
    <recommendedName>
        <fullName evidence="7">Probable endonuclease 4</fullName>
        <ecNumber evidence="7">3.1.21.2</ecNumber>
    </recommendedName>
    <alternativeName>
        <fullName evidence="7">Endodeoxyribonuclease IV</fullName>
    </alternativeName>
    <alternativeName>
        <fullName evidence="7">Endonuclease IV</fullName>
    </alternativeName>
</protein>
<sequence length="284" mass="32076">MLNIGCHLSISKGFYKATQEALSINANTFQFFTRNPRGRKAKDLDLEDMRKSKVLMEKNNFAPILGHAPYTMNLCSAKPDIREFAKNILKDDLERLRQIPNSLYNFHPGSHTGQGVEKGIEQIINALNEIITEDIDTWILLETMSGKGTEVGKSLEELKQIIDGVKYNKIGLCLDSCHLYSSGYDIVNNLDGVIAEIDRRIGINKIKAFHLNDTKHEISSNKDRHEIIGEGIIGLDAIINIINHPKLLHIPFILETPNDVKGHGEEIKVLKHKQNVSKQYEKNV</sequence>
<feature type="binding site" evidence="7">
    <location>
        <position position="178"/>
    </location>
    <ligand>
        <name>Zn(2+)</name>
        <dbReference type="ChEBI" id="CHEBI:29105"/>
        <label>3</label>
    </ligand>
</feature>
<dbReference type="SMART" id="SM00518">
    <property type="entry name" value="AP2Ec"/>
    <property type="match status" value="1"/>
</dbReference>
<dbReference type="PROSITE" id="PS51432">
    <property type="entry name" value="AP_NUCLEASE_F2_4"/>
    <property type="match status" value="1"/>
</dbReference>
<keyword evidence="7 9" id="KW-0255">Endonuclease</keyword>
<feature type="binding site" evidence="7">
    <location>
        <position position="107"/>
    </location>
    <ligand>
        <name>Zn(2+)</name>
        <dbReference type="ChEBI" id="CHEBI:29105"/>
        <label>1</label>
    </ligand>
</feature>
<comment type="cofactor">
    <cofactor evidence="7">
        <name>Zn(2+)</name>
        <dbReference type="ChEBI" id="CHEBI:29105"/>
    </cofactor>
    <text evidence="7">Binds 3 Zn(2+) ions.</text>
</comment>
<evidence type="ECO:0000256" key="3">
    <source>
        <dbReference type="ARBA" id="ARBA00022763"/>
    </source>
</evidence>
<feature type="domain" description="Xylose isomerase-like TIM barrel" evidence="8">
    <location>
        <begin position="20"/>
        <end position="271"/>
    </location>
</feature>
<feature type="binding site" evidence="7">
    <location>
        <position position="225"/>
    </location>
    <ligand>
        <name>Zn(2+)</name>
        <dbReference type="ChEBI" id="CHEBI:29105"/>
        <label>3</label>
    </ligand>
</feature>
<dbReference type="EMBL" id="SLWV01000014">
    <property type="protein sequence ID" value="TCO73829.1"/>
    <property type="molecule type" value="Genomic_DNA"/>
</dbReference>
<dbReference type="NCBIfam" id="TIGR00587">
    <property type="entry name" value="nfo"/>
    <property type="match status" value="1"/>
</dbReference>
<comment type="catalytic activity">
    <reaction evidence="7">
        <text>Endonucleolytic cleavage to 5'-phosphooligonucleotide end-products.</text>
        <dbReference type="EC" id="3.1.21.2"/>
    </reaction>
</comment>
<keyword evidence="3 7" id="KW-0227">DNA damage</keyword>
<feature type="binding site" evidence="7">
    <location>
        <position position="67"/>
    </location>
    <ligand>
        <name>Zn(2+)</name>
        <dbReference type="ChEBI" id="CHEBI:29105"/>
        <label>1</label>
    </ligand>
</feature>
<feature type="binding site" evidence="7">
    <location>
        <position position="142"/>
    </location>
    <ligand>
        <name>Zn(2+)</name>
        <dbReference type="ChEBI" id="CHEBI:29105"/>
        <label>1</label>
    </ligand>
</feature>
<name>A0A4R2KS62_9FIRM</name>
<keyword evidence="10" id="KW-1185">Reference proteome</keyword>
<keyword evidence="6 7" id="KW-0234">DNA repair</keyword>
<dbReference type="Gene3D" id="3.20.20.150">
    <property type="entry name" value="Divalent-metal-dependent TIM barrel enzymes"/>
    <property type="match status" value="1"/>
</dbReference>
<feature type="binding site" evidence="7">
    <location>
        <position position="255"/>
    </location>
    <ligand>
        <name>Zn(2+)</name>
        <dbReference type="ChEBI" id="CHEBI:29105"/>
        <label>2</label>
    </ligand>
</feature>
<dbReference type="SUPFAM" id="SSF51658">
    <property type="entry name" value="Xylose isomerase-like"/>
    <property type="match status" value="1"/>
</dbReference>
<dbReference type="FunFam" id="3.20.20.150:FF:000001">
    <property type="entry name" value="Probable endonuclease 4"/>
    <property type="match status" value="1"/>
</dbReference>
<comment type="similarity">
    <text evidence="1 7">Belongs to the AP endonuclease 2 family.</text>
</comment>
<dbReference type="EC" id="3.1.21.2" evidence="7"/>
<evidence type="ECO:0000256" key="4">
    <source>
        <dbReference type="ARBA" id="ARBA00022801"/>
    </source>
</evidence>
<comment type="caution">
    <text evidence="9">The sequence shown here is derived from an EMBL/GenBank/DDBJ whole genome shotgun (WGS) entry which is preliminary data.</text>
</comment>
<keyword evidence="5 7" id="KW-0862">Zinc</keyword>
<dbReference type="InterPro" id="IPR013022">
    <property type="entry name" value="Xyl_isomerase-like_TIM-brl"/>
</dbReference>
<feature type="binding site" evidence="7">
    <location>
        <position position="223"/>
    </location>
    <ligand>
        <name>Zn(2+)</name>
        <dbReference type="ChEBI" id="CHEBI:29105"/>
        <label>3</label>
    </ligand>
</feature>
<evidence type="ECO:0000256" key="7">
    <source>
        <dbReference type="HAMAP-Rule" id="MF_00152"/>
    </source>
</evidence>
<dbReference type="PANTHER" id="PTHR21445">
    <property type="entry name" value="ENDONUCLEASE IV ENDODEOXYRIBONUCLEASE IV"/>
    <property type="match status" value="1"/>
</dbReference>
<feature type="binding site" evidence="7">
    <location>
        <position position="210"/>
    </location>
    <ligand>
        <name>Zn(2+)</name>
        <dbReference type="ChEBI" id="CHEBI:29105"/>
        <label>2</label>
    </ligand>
</feature>
<comment type="function">
    <text evidence="7">Endonuclease IV plays a role in DNA repair. It cleaves phosphodiester bonds at apurinic or apyrimidinic (AP) sites, generating a 3'-hydroxyl group and a 5'-terminal sugar phosphate.</text>
</comment>
<dbReference type="Proteomes" id="UP000294919">
    <property type="component" value="Unassembled WGS sequence"/>
</dbReference>
<dbReference type="GO" id="GO:0003677">
    <property type="term" value="F:DNA binding"/>
    <property type="evidence" value="ECO:0007669"/>
    <property type="project" value="InterPro"/>
</dbReference>
<dbReference type="GO" id="GO:0003906">
    <property type="term" value="F:DNA-(apurinic or apyrimidinic site) endonuclease activity"/>
    <property type="evidence" value="ECO:0007669"/>
    <property type="project" value="TreeGrafter"/>
</dbReference>
<keyword evidence="4 7" id="KW-0378">Hydrolase</keyword>
<dbReference type="HAMAP" id="MF_00152">
    <property type="entry name" value="Nfo"/>
    <property type="match status" value="1"/>
</dbReference>
<evidence type="ECO:0000256" key="6">
    <source>
        <dbReference type="ARBA" id="ARBA00023204"/>
    </source>
</evidence>
<dbReference type="GO" id="GO:0008833">
    <property type="term" value="F:deoxyribonuclease IV (phage-T4-induced) activity"/>
    <property type="evidence" value="ECO:0007669"/>
    <property type="project" value="UniProtKB-UniRule"/>
</dbReference>
<evidence type="ECO:0000256" key="1">
    <source>
        <dbReference type="ARBA" id="ARBA00005340"/>
    </source>
</evidence>
<dbReference type="OrthoDB" id="9805666at2"/>
<dbReference type="InterPro" id="IPR036237">
    <property type="entry name" value="Xyl_isomerase-like_sf"/>
</dbReference>
<proteinExistence type="inferred from homology"/>
<dbReference type="PANTHER" id="PTHR21445:SF0">
    <property type="entry name" value="APURINIC-APYRIMIDINIC ENDONUCLEASE"/>
    <property type="match status" value="1"/>
</dbReference>
<evidence type="ECO:0000313" key="10">
    <source>
        <dbReference type="Proteomes" id="UP000294919"/>
    </source>
</evidence>
<dbReference type="InterPro" id="IPR001719">
    <property type="entry name" value="AP_endonuc_2"/>
</dbReference>
<gene>
    <name evidence="7" type="primary">nfo</name>
    <name evidence="9" type="ORF">EV214_11464</name>
</gene>
<keyword evidence="7" id="KW-0540">Nuclease</keyword>
<evidence type="ECO:0000256" key="5">
    <source>
        <dbReference type="ARBA" id="ARBA00022833"/>
    </source>
</evidence>
<reference evidence="9 10" key="1">
    <citation type="submission" date="2019-03" db="EMBL/GenBank/DDBJ databases">
        <title>Genomic Encyclopedia of Type Strains, Phase IV (KMG-IV): sequencing the most valuable type-strain genomes for metagenomic binning, comparative biology and taxonomic classification.</title>
        <authorList>
            <person name="Goeker M."/>
        </authorList>
    </citation>
    <scope>NUCLEOTIDE SEQUENCE [LARGE SCALE GENOMIC DNA]</scope>
    <source>
        <strain evidence="9 10">DSM 102940</strain>
    </source>
</reference>
<dbReference type="AlphaFoldDB" id="A0A4R2KS62"/>
<evidence type="ECO:0000256" key="2">
    <source>
        <dbReference type="ARBA" id="ARBA00022723"/>
    </source>
</evidence>
<accession>A0A4R2KS62</accession>
<dbReference type="RefSeq" id="WP_132245748.1">
    <property type="nucleotide sequence ID" value="NZ_SLWV01000014.1"/>
</dbReference>
<dbReference type="GO" id="GO:0008270">
    <property type="term" value="F:zinc ion binding"/>
    <property type="evidence" value="ECO:0007669"/>
    <property type="project" value="UniProtKB-UniRule"/>
</dbReference>
<organism evidence="9 10">
    <name type="scientific">Marinisporobacter balticus</name>
    <dbReference type="NCBI Taxonomy" id="2018667"/>
    <lineage>
        <taxon>Bacteria</taxon>
        <taxon>Bacillati</taxon>
        <taxon>Bacillota</taxon>
        <taxon>Clostridia</taxon>
        <taxon>Peptostreptococcales</taxon>
        <taxon>Thermotaleaceae</taxon>
        <taxon>Marinisporobacter</taxon>
    </lineage>
</organism>
<evidence type="ECO:0000313" key="9">
    <source>
        <dbReference type="EMBL" id="TCO73829.1"/>
    </source>
</evidence>
<dbReference type="CDD" id="cd00019">
    <property type="entry name" value="AP2Ec"/>
    <property type="match status" value="1"/>
</dbReference>
<evidence type="ECO:0000259" key="8">
    <source>
        <dbReference type="Pfam" id="PF01261"/>
    </source>
</evidence>
<feature type="binding site" evidence="7">
    <location>
        <position position="142"/>
    </location>
    <ligand>
        <name>Zn(2+)</name>
        <dbReference type="ChEBI" id="CHEBI:29105"/>
        <label>2</label>
    </ligand>
</feature>
<dbReference type="GO" id="GO:0008081">
    <property type="term" value="F:phosphoric diester hydrolase activity"/>
    <property type="evidence" value="ECO:0007669"/>
    <property type="project" value="TreeGrafter"/>
</dbReference>
<keyword evidence="2 7" id="KW-0479">Metal-binding</keyword>
<feature type="binding site" evidence="7">
    <location>
        <position position="175"/>
    </location>
    <ligand>
        <name>Zn(2+)</name>
        <dbReference type="ChEBI" id="CHEBI:29105"/>
        <label>2</label>
    </ligand>
</feature>